<name>A0ABD0QV90_CIRMR</name>
<keyword evidence="4" id="KW-1185">Reference proteome</keyword>
<gene>
    <name evidence="3" type="ORF">M9458_012802</name>
</gene>
<evidence type="ECO:0000313" key="4">
    <source>
        <dbReference type="Proteomes" id="UP001529510"/>
    </source>
</evidence>
<sequence length="158" mass="18763">RMDLDRRREEARNPKRKPRLMEEDELPTWIMKDDAEVERLTCEEEEEKMFGRGSRQRKEVDYSDSLTEKQWLKAIEDGTLEEIEEEVRHKKTARKRRRDRDPDAVPSTSGARGGRERDDDSKRQKKRGRPPSEKLSPNPPSLTKKMKKIVDAVIKYKE</sequence>
<dbReference type="EMBL" id="JAMKFB020000006">
    <property type="protein sequence ID" value="KAL0190104.1"/>
    <property type="molecule type" value="Genomic_DNA"/>
</dbReference>
<feature type="non-terminal residue" evidence="3">
    <location>
        <position position="158"/>
    </location>
</feature>
<feature type="domain" description="Snf2 ATP coupling" evidence="2">
    <location>
        <begin position="4"/>
        <end position="72"/>
    </location>
</feature>
<evidence type="ECO:0000259" key="2">
    <source>
        <dbReference type="SMART" id="SM01314"/>
    </source>
</evidence>
<proteinExistence type="predicted"/>
<feature type="compositionally biased region" description="Basic residues" evidence="1">
    <location>
        <begin position="89"/>
        <end position="98"/>
    </location>
</feature>
<dbReference type="Proteomes" id="UP001529510">
    <property type="component" value="Unassembled WGS sequence"/>
</dbReference>
<feature type="non-terminal residue" evidence="3">
    <location>
        <position position="1"/>
    </location>
</feature>
<comment type="caution">
    <text evidence="3">The sequence shown here is derived from an EMBL/GenBank/DDBJ whole genome shotgun (WGS) entry which is preliminary data.</text>
</comment>
<dbReference type="AlphaFoldDB" id="A0ABD0QV90"/>
<dbReference type="SMART" id="SM01314">
    <property type="entry name" value="SnAC"/>
    <property type="match status" value="1"/>
</dbReference>
<dbReference type="InterPro" id="IPR029295">
    <property type="entry name" value="SnAC"/>
</dbReference>
<evidence type="ECO:0000313" key="3">
    <source>
        <dbReference type="EMBL" id="KAL0190104.1"/>
    </source>
</evidence>
<feature type="region of interest" description="Disordered" evidence="1">
    <location>
        <begin position="1"/>
        <end position="25"/>
    </location>
</feature>
<evidence type="ECO:0000256" key="1">
    <source>
        <dbReference type="SAM" id="MobiDB-lite"/>
    </source>
</evidence>
<accession>A0ABD0QV90</accession>
<feature type="compositionally biased region" description="Basic and acidic residues" evidence="1">
    <location>
        <begin position="56"/>
        <end position="76"/>
    </location>
</feature>
<feature type="compositionally biased region" description="Basic and acidic residues" evidence="1">
    <location>
        <begin position="1"/>
        <end position="13"/>
    </location>
</feature>
<organism evidence="3 4">
    <name type="scientific">Cirrhinus mrigala</name>
    <name type="common">Mrigala</name>
    <dbReference type="NCBI Taxonomy" id="683832"/>
    <lineage>
        <taxon>Eukaryota</taxon>
        <taxon>Metazoa</taxon>
        <taxon>Chordata</taxon>
        <taxon>Craniata</taxon>
        <taxon>Vertebrata</taxon>
        <taxon>Euteleostomi</taxon>
        <taxon>Actinopterygii</taxon>
        <taxon>Neopterygii</taxon>
        <taxon>Teleostei</taxon>
        <taxon>Ostariophysi</taxon>
        <taxon>Cypriniformes</taxon>
        <taxon>Cyprinidae</taxon>
        <taxon>Labeoninae</taxon>
        <taxon>Labeonini</taxon>
        <taxon>Cirrhinus</taxon>
    </lineage>
</organism>
<dbReference type="Pfam" id="PF14619">
    <property type="entry name" value="SnAC"/>
    <property type="match status" value="1"/>
</dbReference>
<feature type="compositionally biased region" description="Basic and acidic residues" evidence="1">
    <location>
        <begin position="148"/>
        <end position="158"/>
    </location>
</feature>
<feature type="region of interest" description="Disordered" evidence="1">
    <location>
        <begin position="44"/>
        <end position="158"/>
    </location>
</feature>
<reference evidence="3 4" key="1">
    <citation type="submission" date="2024-05" db="EMBL/GenBank/DDBJ databases">
        <title>Genome sequencing and assembly of Indian major carp, Cirrhinus mrigala (Hamilton, 1822).</title>
        <authorList>
            <person name="Mohindra V."/>
            <person name="Chowdhury L.M."/>
            <person name="Lal K."/>
            <person name="Jena J.K."/>
        </authorList>
    </citation>
    <scope>NUCLEOTIDE SEQUENCE [LARGE SCALE GENOMIC DNA]</scope>
    <source>
        <strain evidence="3">CM1030</strain>
        <tissue evidence="3">Blood</tissue>
    </source>
</reference>
<protein>
    <recommendedName>
        <fullName evidence="2">Snf2 ATP coupling domain-containing protein</fullName>
    </recommendedName>
</protein>
<feature type="compositionally biased region" description="Basic and acidic residues" evidence="1">
    <location>
        <begin position="113"/>
        <end position="122"/>
    </location>
</feature>